<dbReference type="STRING" id="1114924.SAMN05216258_11029"/>
<dbReference type="EMBL" id="FOQH01000010">
    <property type="protein sequence ID" value="SFI84121.1"/>
    <property type="molecule type" value="Genomic_DNA"/>
</dbReference>
<protein>
    <submittedName>
        <fullName evidence="3">Terminase-like family protein</fullName>
    </submittedName>
</protein>
<dbReference type="Gene3D" id="3.30.420.280">
    <property type="match status" value="1"/>
</dbReference>
<keyword evidence="4" id="KW-1185">Reference proteome</keyword>
<dbReference type="OrthoDB" id="9768556at2"/>
<sequence length="472" mass="52862">MRTETVWAPQAGPQHALMECPLPLVFFGGARGGGKTDGMLGKWAAKEARYGEGFNAIMFRRTTVSSEDAIERSKQLFLPLGWKYNESKLSWRGPSGGRIAFRYLDKVTDADEWQGRNLSDAWIEEAGQYASPAPIDKLFGVLRSAGGVPIQMVLSANPGGPGQTWIRDRFGLHPFPRKPALRRVKINEGEIDAAVIPSRITDNKALLAADPGYVDRLKMVGAAELVRAWLDGDWSAIDGAFFAEWDEKRHVLPRWSPPEDWMRFRSMDWGFAAPFSVGWWAVASDDTQFGGQTIPRGAMVRYREWYGATKPNVGLRMTAEEVADGIKEREKGERMSYGVIDPAAFAEDGGPSIAQRMILRGVHWKRGDNKRVAGRGHMGGWDLMRSRLRGQDGRPMLFVTEACRDFIRTVPTLQHDPNRAEDLDTDAEDHAADEARYGVSSRPWIATRETVDRTTRDYTDPDDEGGDDWKTL</sequence>
<feature type="domain" description="Phage terminase large subunit N-terminal" evidence="2">
    <location>
        <begin position="29"/>
        <end position="170"/>
    </location>
</feature>
<feature type="compositionally biased region" description="Basic and acidic residues" evidence="1">
    <location>
        <begin position="449"/>
        <end position="459"/>
    </location>
</feature>
<dbReference type="Pfam" id="PF04466">
    <property type="entry name" value="Terminase_3"/>
    <property type="match status" value="1"/>
</dbReference>
<dbReference type="Proteomes" id="UP000199377">
    <property type="component" value="Unassembled WGS sequence"/>
</dbReference>
<feature type="region of interest" description="Disordered" evidence="1">
    <location>
        <begin position="446"/>
        <end position="472"/>
    </location>
</feature>
<dbReference type="Gene3D" id="3.40.50.300">
    <property type="entry name" value="P-loop containing nucleotide triphosphate hydrolases"/>
    <property type="match status" value="1"/>
</dbReference>
<evidence type="ECO:0000256" key="1">
    <source>
        <dbReference type="SAM" id="MobiDB-lite"/>
    </source>
</evidence>
<accession>A0A1I3LHA3</accession>
<name>A0A1I3LHA3_9RHOB</name>
<gene>
    <name evidence="3" type="ORF">SAMN05216258_11029</name>
</gene>
<dbReference type="InterPro" id="IPR027417">
    <property type="entry name" value="P-loop_NTPase"/>
</dbReference>
<proteinExistence type="predicted"/>
<dbReference type="AlphaFoldDB" id="A0A1I3LHA3"/>
<reference evidence="3 4" key="1">
    <citation type="submission" date="2016-10" db="EMBL/GenBank/DDBJ databases">
        <authorList>
            <person name="de Groot N.N."/>
        </authorList>
    </citation>
    <scope>NUCLEOTIDE SEQUENCE [LARGE SCALE GENOMIC DNA]</scope>
    <source>
        <strain evidence="3 4">CGMCC 1.11030</strain>
    </source>
</reference>
<organism evidence="3 4">
    <name type="scientific">Albimonas pacifica</name>
    <dbReference type="NCBI Taxonomy" id="1114924"/>
    <lineage>
        <taxon>Bacteria</taxon>
        <taxon>Pseudomonadati</taxon>
        <taxon>Pseudomonadota</taxon>
        <taxon>Alphaproteobacteria</taxon>
        <taxon>Rhodobacterales</taxon>
        <taxon>Paracoccaceae</taxon>
        <taxon>Albimonas</taxon>
    </lineage>
</organism>
<dbReference type="RefSeq" id="WP_092863075.1">
    <property type="nucleotide sequence ID" value="NZ_FOQH01000010.1"/>
</dbReference>
<evidence type="ECO:0000313" key="3">
    <source>
        <dbReference type="EMBL" id="SFI84121.1"/>
    </source>
</evidence>
<evidence type="ECO:0000313" key="4">
    <source>
        <dbReference type="Proteomes" id="UP000199377"/>
    </source>
</evidence>
<evidence type="ECO:0000259" key="2">
    <source>
        <dbReference type="Pfam" id="PF04466"/>
    </source>
</evidence>
<dbReference type="InterPro" id="IPR035412">
    <property type="entry name" value="Terminase_L_N"/>
</dbReference>